<organism evidence="1 2">
    <name type="scientific">Sistotremastrum niveocremeum HHB9708</name>
    <dbReference type="NCBI Taxonomy" id="1314777"/>
    <lineage>
        <taxon>Eukaryota</taxon>
        <taxon>Fungi</taxon>
        <taxon>Dikarya</taxon>
        <taxon>Basidiomycota</taxon>
        <taxon>Agaricomycotina</taxon>
        <taxon>Agaricomycetes</taxon>
        <taxon>Sistotremastrales</taxon>
        <taxon>Sistotremastraceae</taxon>
        <taxon>Sertulicium</taxon>
        <taxon>Sertulicium niveocremeum</taxon>
    </lineage>
</organism>
<proteinExistence type="predicted"/>
<gene>
    <name evidence="1" type="ORF">SISNIDRAFT_449981</name>
</gene>
<evidence type="ECO:0000313" key="2">
    <source>
        <dbReference type="Proteomes" id="UP000076722"/>
    </source>
</evidence>
<name>A0A164YSG3_9AGAM</name>
<keyword evidence="2" id="KW-1185">Reference proteome</keyword>
<sequence length="190" mass="21076">MFNTDLDLVRRSDRIRAGRGRHLNGFIHTCRGHGVLQGSLSIWRWPLSSWHTGARFCLTRTQEGYATVESHGKSSDPSVARFFAGEQTAASWLRKTSALYSGALRGRTLRHGDPSSCRERAGSIQCAAPACSKNMPTEENSIESVQPRFVAGASISIHFLISLLGWLTESDRHPPTHNAHLPANRWRQTG</sequence>
<reference evidence="1 2" key="1">
    <citation type="journal article" date="2016" name="Mol. Biol. Evol.">
        <title>Comparative Genomics of Early-Diverging Mushroom-Forming Fungi Provides Insights into the Origins of Lignocellulose Decay Capabilities.</title>
        <authorList>
            <person name="Nagy L.G."/>
            <person name="Riley R."/>
            <person name="Tritt A."/>
            <person name="Adam C."/>
            <person name="Daum C."/>
            <person name="Floudas D."/>
            <person name="Sun H."/>
            <person name="Yadav J.S."/>
            <person name="Pangilinan J."/>
            <person name="Larsson K.H."/>
            <person name="Matsuura K."/>
            <person name="Barry K."/>
            <person name="Labutti K."/>
            <person name="Kuo R."/>
            <person name="Ohm R.A."/>
            <person name="Bhattacharya S.S."/>
            <person name="Shirouzu T."/>
            <person name="Yoshinaga Y."/>
            <person name="Martin F.M."/>
            <person name="Grigoriev I.V."/>
            <person name="Hibbett D.S."/>
        </authorList>
    </citation>
    <scope>NUCLEOTIDE SEQUENCE [LARGE SCALE GENOMIC DNA]</scope>
    <source>
        <strain evidence="1 2">HHB9708</strain>
    </source>
</reference>
<evidence type="ECO:0000313" key="1">
    <source>
        <dbReference type="EMBL" id="KZS97195.1"/>
    </source>
</evidence>
<protein>
    <submittedName>
        <fullName evidence="1">Uncharacterized protein</fullName>
    </submittedName>
</protein>
<dbReference type="AlphaFoldDB" id="A0A164YSG3"/>
<dbReference type="EMBL" id="KV419397">
    <property type="protein sequence ID" value="KZS97195.1"/>
    <property type="molecule type" value="Genomic_DNA"/>
</dbReference>
<accession>A0A164YSG3</accession>
<dbReference type="Proteomes" id="UP000076722">
    <property type="component" value="Unassembled WGS sequence"/>
</dbReference>